<dbReference type="Pfam" id="PF13616">
    <property type="entry name" value="Rotamase_3"/>
    <property type="match status" value="1"/>
</dbReference>
<sequence>MKDKVKGLIVGLTIGSVLSGTAALAAGNQIEVAFRNLTYMFDGVEKVPTEGKGFIYEGTTYVPLRFMNESLGKKVTWDEATSTIWVGNNPNAVVATYKGGTVTKGEFDAFFNLKALFNSGHATSKDNAEYQTTILKELITNRILYSRATEADIEAAKKSAAAQVAAWKQQMGEDKFKTDLKNVNSSEAAIQYYLVGSMTANNAVKSSITDAQLKAQYDATLAANKDAYTIASVRHILIGLNDQEGKTLRTKEEALTLAKDVQQKLKNGGDFTALAKQYSDDPGSKDNGGLYADAEVSQWVTGFKNAAISQTVGVIGDPVETEYGYHVIKVESRSVKSFDSVKDSLRQGLEQSTYTQFTEKELPGLIEKIDLSQ</sequence>
<dbReference type="InterPro" id="IPR036582">
    <property type="entry name" value="Mao_N_sf"/>
</dbReference>
<keyword evidence="1" id="KW-0697">Rotamase</keyword>
<dbReference type="PROSITE" id="PS50198">
    <property type="entry name" value="PPIC_PPIASE_2"/>
    <property type="match status" value="1"/>
</dbReference>
<dbReference type="RefSeq" id="WP_314795711.1">
    <property type="nucleotide sequence ID" value="NZ_CP130319.1"/>
</dbReference>
<keyword evidence="5" id="KW-1185">Reference proteome</keyword>
<proteinExistence type="predicted"/>
<reference evidence="4" key="1">
    <citation type="submission" date="2022-02" db="EMBL/GenBank/DDBJ databases">
        <title>Paenibacillus sp. MBLB1832 Whole Genome Shotgun Sequencing.</title>
        <authorList>
            <person name="Hwang C.Y."/>
            <person name="Cho E.-S."/>
            <person name="Seo M.-J."/>
        </authorList>
    </citation>
    <scope>NUCLEOTIDE SEQUENCE</scope>
    <source>
        <strain evidence="4">MBLB1832</strain>
    </source>
</reference>
<protein>
    <submittedName>
        <fullName evidence="4">Peptidylprolyl isomerase</fullName>
        <ecNumber evidence="4">5.2.1.8</ecNumber>
    </submittedName>
</protein>
<gene>
    <name evidence="4" type="ORF">MJB10_14520</name>
</gene>
<dbReference type="InterPro" id="IPR050245">
    <property type="entry name" value="PrsA_foldase"/>
</dbReference>
<evidence type="ECO:0000313" key="5">
    <source>
        <dbReference type="Proteomes" id="UP001304650"/>
    </source>
</evidence>
<keyword evidence="2" id="KW-0732">Signal</keyword>
<feature type="signal peptide" evidence="2">
    <location>
        <begin position="1"/>
        <end position="25"/>
    </location>
</feature>
<evidence type="ECO:0000256" key="1">
    <source>
        <dbReference type="PROSITE-ProRule" id="PRU00278"/>
    </source>
</evidence>
<dbReference type="InterPro" id="IPR000297">
    <property type="entry name" value="PPIase_PpiC"/>
</dbReference>
<keyword evidence="1 4" id="KW-0413">Isomerase</keyword>
<dbReference type="Gene3D" id="3.10.50.40">
    <property type="match status" value="1"/>
</dbReference>
<feature type="domain" description="PpiC" evidence="3">
    <location>
        <begin position="233"/>
        <end position="332"/>
    </location>
</feature>
<dbReference type="SUPFAM" id="SSF109998">
    <property type="entry name" value="Triger factor/SurA peptide-binding domain-like"/>
    <property type="match status" value="1"/>
</dbReference>
<dbReference type="InterPro" id="IPR012854">
    <property type="entry name" value="Cu_amine_oxidase-like_N"/>
</dbReference>
<dbReference type="PANTHER" id="PTHR47245:SF2">
    <property type="entry name" value="PEPTIDYL-PROLYL CIS-TRANS ISOMERASE HP_0175-RELATED"/>
    <property type="match status" value="1"/>
</dbReference>
<organism evidence="4 5">
    <name type="scientific">Paenibacillus roseopurpureus</name>
    <dbReference type="NCBI Taxonomy" id="2918901"/>
    <lineage>
        <taxon>Bacteria</taxon>
        <taxon>Bacillati</taxon>
        <taxon>Bacillota</taxon>
        <taxon>Bacilli</taxon>
        <taxon>Bacillales</taxon>
        <taxon>Paenibacillaceae</taxon>
        <taxon>Paenibacillus</taxon>
    </lineage>
</organism>
<dbReference type="EC" id="5.2.1.8" evidence="4"/>
<evidence type="ECO:0000259" key="3">
    <source>
        <dbReference type="PROSITE" id="PS50198"/>
    </source>
</evidence>
<feature type="chain" id="PRO_5041714167" evidence="2">
    <location>
        <begin position="26"/>
        <end position="373"/>
    </location>
</feature>
<name>A0AA96RIQ6_9BACL</name>
<dbReference type="EMBL" id="CP130319">
    <property type="protein sequence ID" value="WNR42351.1"/>
    <property type="molecule type" value="Genomic_DNA"/>
</dbReference>
<accession>A0AA96RIQ6</accession>
<dbReference type="SUPFAM" id="SSF54534">
    <property type="entry name" value="FKBP-like"/>
    <property type="match status" value="1"/>
</dbReference>
<dbReference type="PANTHER" id="PTHR47245">
    <property type="entry name" value="PEPTIDYLPROLYL ISOMERASE"/>
    <property type="match status" value="1"/>
</dbReference>
<dbReference type="KEGG" id="proo:MJB10_14520"/>
<dbReference type="AlphaFoldDB" id="A0AA96RIQ6"/>
<dbReference type="Proteomes" id="UP001304650">
    <property type="component" value="Chromosome"/>
</dbReference>
<dbReference type="InterPro" id="IPR027304">
    <property type="entry name" value="Trigger_fact/SurA_dom_sf"/>
</dbReference>
<evidence type="ECO:0000256" key="2">
    <source>
        <dbReference type="SAM" id="SignalP"/>
    </source>
</evidence>
<dbReference type="Pfam" id="PF07833">
    <property type="entry name" value="Cu_amine_oxidN1"/>
    <property type="match status" value="1"/>
</dbReference>
<dbReference type="InterPro" id="IPR046357">
    <property type="entry name" value="PPIase_dom_sf"/>
</dbReference>
<dbReference type="SUPFAM" id="SSF55383">
    <property type="entry name" value="Copper amine oxidase, domain N"/>
    <property type="match status" value="1"/>
</dbReference>
<dbReference type="GO" id="GO:0003755">
    <property type="term" value="F:peptidyl-prolyl cis-trans isomerase activity"/>
    <property type="evidence" value="ECO:0007669"/>
    <property type="project" value="UniProtKB-KW"/>
</dbReference>
<evidence type="ECO:0000313" key="4">
    <source>
        <dbReference type="EMBL" id="WNR42351.1"/>
    </source>
</evidence>